<protein>
    <submittedName>
        <fullName evidence="2">Uncharacterized protein</fullName>
    </submittedName>
</protein>
<gene>
    <name evidence="2" type="ORF">AVEN_229652_1</name>
</gene>
<reference evidence="2 3" key="1">
    <citation type="journal article" date="2019" name="Sci. Rep.">
        <title>Orb-weaving spider Araneus ventricosus genome elucidates the spidroin gene catalogue.</title>
        <authorList>
            <person name="Kono N."/>
            <person name="Nakamura H."/>
            <person name="Ohtoshi R."/>
            <person name="Moran D.A.P."/>
            <person name="Shinohara A."/>
            <person name="Yoshida Y."/>
            <person name="Fujiwara M."/>
            <person name="Mori M."/>
            <person name="Tomita M."/>
            <person name="Arakawa K."/>
        </authorList>
    </citation>
    <scope>NUCLEOTIDE SEQUENCE [LARGE SCALE GENOMIC DNA]</scope>
</reference>
<feature type="region of interest" description="Disordered" evidence="1">
    <location>
        <begin position="66"/>
        <end position="88"/>
    </location>
</feature>
<sequence>MRCSSKKILSQLVLMSQREVIKKVQDYLHSQDELSFTFSDPSSLHEEQDLGVDSQNWRNEVMAVTSSQESEIGDQNVVENNDEPVKQT</sequence>
<evidence type="ECO:0000313" key="2">
    <source>
        <dbReference type="EMBL" id="GBO12794.1"/>
    </source>
</evidence>
<organism evidence="2 3">
    <name type="scientific">Araneus ventricosus</name>
    <name type="common">Orbweaver spider</name>
    <name type="synonym">Epeira ventricosa</name>
    <dbReference type="NCBI Taxonomy" id="182803"/>
    <lineage>
        <taxon>Eukaryota</taxon>
        <taxon>Metazoa</taxon>
        <taxon>Ecdysozoa</taxon>
        <taxon>Arthropoda</taxon>
        <taxon>Chelicerata</taxon>
        <taxon>Arachnida</taxon>
        <taxon>Araneae</taxon>
        <taxon>Araneomorphae</taxon>
        <taxon>Entelegynae</taxon>
        <taxon>Araneoidea</taxon>
        <taxon>Araneidae</taxon>
        <taxon>Araneus</taxon>
    </lineage>
</organism>
<evidence type="ECO:0000256" key="1">
    <source>
        <dbReference type="SAM" id="MobiDB-lite"/>
    </source>
</evidence>
<evidence type="ECO:0000313" key="3">
    <source>
        <dbReference type="Proteomes" id="UP000499080"/>
    </source>
</evidence>
<name>A0A4Y2UKR3_ARAVE</name>
<keyword evidence="3" id="KW-1185">Reference proteome</keyword>
<dbReference type="AlphaFoldDB" id="A0A4Y2UKR3"/>
<dbReference type="Proteomes" id="UP000499080">
    <property type="component" value="Unassembled WGS sequence"/>
</dbReference>
<accession>A0A4Y2UKR3</accession>
<dbReference type="EMBL" id="BGPR01037239">
    <property type="protein sequence ID" value="GBO12794.1"/>
    <property type="molecule type" value="Genomic_DNA"/>
</dbReference>
<proteinExistence type="predicted"/>
<comment type="caution">
    <text evidence="2">The sequence shown here is derived from an EMBL/GenBank/DDBJ whole genome shotgun (WGS) entry which is preliminary data.</text>
</comment>